<evidence type="ECO:0000313" key="2">
    <source>
        <dbReference type="EMBL" id="MFC5476364.1"/>
    </source>
</evidence>
<keyword evidence="1" id="KW-0732">Signal</keyword>
<accession>A0ABW0MEX5</accession>
<evidence type="ECO:0000256" key="1">
    <source>
        <dbReference type="SAM" id="SignalP"/>
    </source>
</evidence>
<organism evidence="2 3">
    <name type="scientific">Paraherbaspirillum soli</name>
    <dbReference type="NCBI Taxonomy" id="631222"/>
    <lineage>
        <taxon>Bacteria</taxon>
        <taxon>Pseudomonadati</taxon>
        <taxon>Pseudomonadota</taxon>
        <taxon>Betaproteobacteria</taxon>
        <taxon>Burkholderiales</taxon>
        <taxon>Oxalobacteraceae</taxon>
        <taxon>Paraherbaspirillum</taxon>
    </lineage>
</organism>
<dbReference type="EMBL" id="JBHSMT010000030">
    <property type="protein sequence ID" value="MFC5476364.1"/>
    <property type="molecule type" value="Genomic_DNA"/>
</dbReference>
<dbReference type="RefSeq" id="WP_379000492.1">
    <property type="nucleotide sequence ID" value="NZ_JBHSMT010000030.1"/>
</dbReference>
<evidence type="ECO:0000313" key="3">
    <source>
        <dbReference type="Proteomes" id="UP001596045"/>
    </source>
</evidence>
<dbReference type="Proteomes" id="UP001596045">
    <property type="component" value="Unassembled WGS sequence"/>
</dbReference>
<feature type="signal peptide" evidence="1">
    <location>
        <begin position="1"/>
        <end position="28"/>
    </location>
</feature>
<gene>
    <name evidence="2" type="ORF">ACFPM8_20560</name>
</gene>
<proteinExistence type="predicted"/>
<name>A0ABW0MEX5_9BURK</name>
<keyword evidence="3" id="KW-1185">Reference proteome</keyword>
<protein>
    <submittedName>
        <fullName evidence="2">Uncharacterized protein</fullName>
    </submittedName>
</protein>
<reference evidence="3" key="1">
    <citation type="journal article" date="2019" name="Int. J. Syst. Evol. Microbiol.">
        <title>The Global Catalogue of Microorganisms (GCM) 10K type strain sequencing project: providing services to taxonomists for standard genome sequencing and annotation.</title>
        <authorList>
            <consortium name="The Broad Institute Genomics Platform"/>
            <consortium name="The Broad Institute Genome Sequencing Center for Infectious Disease"/>
            <person name="Wu L."/>
            <person name="Ma J."/>
        </authorList>
    </citation>
    <scope>NUCLEOTIDE SEQUENCE [LARGE SCALE GENOMIC DNA]</scope>
    <source>
        <strain evidence="3">JCM 17066</strain>
    </source>
</reference>
<comment type="caution">
    <text evidence="2">The sequence shown here is derived from an EMBL/GenBank/DDBJ whole genome shotgun (WGS) entry which is preliminary data.</text>
</comment>
<feature type="chain" id="PRO_5046753212" evidence="1">
    <location>
        <begin position="29"/>
        <end position="590"/>
    </location>
</feature>
<sequence>MKEITQSMKGFLAAVFMCALSAGNLVWAADGVTEHGGHARVRFIGNGLIGLTFYKNKSCVGGRGIQASRNGRNLGAALGILFGKAKNISLGIPETPNVTNLENWDVTLSKAFYREYSVNADEPLTIEAAYYFHTAGNHTSIARVTCNVDGFFVPEDGKDYEVTLNVGEKTCQLDVMKIDSAEAAVKLIPVKVKAANKCSAVDTGVPELTPEEQKAEDARIVPEGVAFKKKDAKVHADIDKHVDELLAKRRAERGFTLGASAQCPDCPQMIESPDGRQPLDGVHGLPQTDDAEINRWIKQIEPELRRYVTNQANYFNLPSNVVAIPCQGADDDLRKAAEFVDLSELPQEQQLAYERDHKTDGKLDYYFRDVRLWPVQASCVNGKLNGETDLWIFGNKVFDSATRLSVVPELTHVRFTAVNGKPVGLMNFVNRSEGPGINEYKDPVKNEEMKKKAQLRSEGVTFKYQQADKQENPRSVTVVNTIYDERGFKNSFEGPYTSVELPLSPGRTEVITFKGVRKAAHYLQKNGVLHGETIYYEKPKPSASTSSLLFPNAGKLFSKILPKETKEAITVTKKCFKDGASVDIDPCDVD</sequence>